<organism evidence="3 4">
    <name type="scientific">Alicyclobacillus fodiniaquatilis</name>
    <dbReference type="NCBI Taxonomy" id="1661150"/>
    <lineage>
        <taxon>Bacteria</taxon>
        <taxon>Bacillati</taxon>
        <taxon>Bacillota</taxon>
        <taxon>Bacilli</taxon>
        <taxon>Bacillales</taxon>
        <taxon>Alicyclobacillaceae</taxon>
        <taxon>Alicyclobacillus</taxon>
    </lineage>
</organism>
<dbReference type="NCBIfam" id="TIGR02906">
    <property type="entry name" value="spore_CotS"/>
    <property type="match status" value="1"/>
</dbReference>
<name>A0ABW4JP09_9BACL</name>
<feature type="region of interest" description="Disordered" evidence="1">
    <location>
        <begin position="26"/>
        <end position="103"/>
    </location>
</feature>
<dbReference type="InterPro" id="IPR014255">
    <property type="entry name" value="Spore_coat_CotS"/>
</dbReference>
<dbReference type="InterPro" id="IPR047175">
    <property type="entry name" value="CotS-like"/>
</dbReference>
<comment type="caution">
    <text evidence="3">The sequence shown here is derived from an EMBL/GenBank/DDBJ whole genome shotgun (WGS) entry which is preliminary data.</text>
</comment>
<dbReference type="Proteomes" id="UP001597079">
    <property type="component" value="Unassembled WGS sequence"/>
</dbReference>
<dbReference type="Gene3D" id="3.30.200.20">
    <property type="entry name" value="Phosphorylase Kinase, domain 1"/>
    <property type="match status" value="1"/>
</dbReference>
<feature type="domain" description="Aminoglycoside phosphotransferase" evidence="2">
    <location>
        <begin position="138"/>
        <end position="355"/>
    </location>
</feature>
<dbReference type="Pfam" id="PF01636">
    <property type="entry name" value="APH"/>
    <property type="match status" value="1"/>
</dbReference>
<dbReference type="Gene3D" id="3.90.1200.10">
    <property type="match status" value="1"/>
</dbReference>
<keyword evidence="4" id="KW-1185">Reference proteome</keyword>
<evidence type="ECO:0000313" key="3">
    <source>
        <dbReference type="EMBL" id="MFD1678209.1"/>
    </source>
</evidence>
<accession>A0ABW4JP09</accession>
<keyword evidence="3" id="KW-0946">Virion</keyword>
<dbReference type="InterPro" id="IPR002575">
    <property type="entry name" value="Aminoglycoside_PTrfase"/>
</dbReference>
<evidence type="ECO:0000313" key="4">
    <source>
        <dbReference type="Proteomes" id="UP001597079"/>
    </source>
</evidence>
<protein>
    <submittedName>
        <fullName evidence="3">CotS family spore coat protein</fullName>
    </submittedName>
</protein>
<dbReference type="InterPro" id="IPR011009">
    <property type="entry name" value="Kinase-like_dom_sf"/>
</dbReference>
<dbReference type="RefSeq" id="WP_377946240.1">
    <property type="nucleotide sequence ID" value="NZ_JBHUCX010000102.1"/>
</dbReference>
<keyword evidence="3" id="KW-0167">Capsid protein</keyword>
<evidence type="ECO:0000259" key="2">
    <source>
        <dbReference type="Pfam" id="PF01636"/>
    </source>
</evidence>
<reference evidence="4" key="1">
    <citation type="journal article" date="2019" name="Int. J. Syst. Evol. Microbiol.">
        <title>The Global Catalogue of Microorganisms (GCM) 10K type strain sequencing project: providing services to taxonomists for standard genome sequencing and annotation.</title>
        <authorList>
            <consortium name="The Broad Institute Genomics Platform"/>
            <consortium name="The Broad Institute Genome Sequencing Center for Infectious Disease"/>
            <person name="Wu L."/>
            <person name="Ma J."/>
        </authorList>
    </citation>
    <scope>NUCLEOTIDE SEQUENCE [LARGE SCALE GENOMIC DNA]</scope>
    <source>
        <strain evidence="4">CGMCC 1.12286</strain>
    </source>
</reference>
<dbReference type="SUPFAM" id="SSF56112">
    <property type="entry name" value="Protein kinase-like (PK-like)"/>
    <property type="match status" value="1"/>
</dbReference>
<dbReference type="EMBL" id="JBHUCX010000102">
    <property type="protein sequence ID" value="MFD1678209.1"/>
    <property type="molecule type" value="Genomic_DNA"/>
</dbReference>
<sequence length="446" mass="51148">MLKRPMPDWLAYLYGEMTKPPHFLQLSSQQKQPADHADEPQHSTPISHASSNHAVKKTAPSSSHGTRTDNFIPVSEHRSEPPTRNPGKANSTARAGEPIKTASTRVPMRTTYTPIPQAVLDKFPFTVERREQLPGILRVETPDRKRYALKKTELSPQHVRFIHRALQYAQKQGFTRFSRFALTKKKGPVLMHDDKVYYATEWIDGQHVNFASTEHVAQTAYALAQFHEATRGFTSEKYTPPDAFELFTMTQQRNRDLQKMLHRAEAKDDKDRFDSLFVSLKEQLLEDAAQSLQLLQQSESVAFLSEDRAHAGLCHLDVIPGNCIYTPDHNVHLIDFELSTFAPRALDVAHLLRRSLQLTNWNGDVAYACFLHYNAVKTMPKVEYALVSALLYFPYRAWRLAHTRYHFFADDAQIDELYAYKNQEARRHQFLTSLTEQVQGLSTAEV</sequence>
<proteinExistence type="predicted"/>
<feature type="compositionally biased region" description="Polar residues" evidence="1">
    <location>
        <begin position="42"/>
        <end position="69"/>
    </location>
</feature>
<evidence type="ECO:0000256" key="1">
    <source>
        <dbReference type="SAM" id="MobiDB-lite"/>
    </source>
</evidence>
<dbReference type="PANTHER" id="PTHR39179">
    <property type="entry name" value="SPORE COAT PROTEIN I"/>
    <property type="match status" value="1"/>
</dbReference>
<dbReference type="PANTHER" id="PTHR39179:SF1">
    <property type="entry name" value="SPORE COAT PROTEIN I"/>
    <property type="match status" value="1"/>
</dbReference>
<gene>
    <name evidence="3" type="ORF">ACFSB2_26430</name>
</gene>